<proteinExistence type="predicted"/>
<dbReference type="Proteomes" id="UP000183255">
    <property type="component" value="Unassembled WGS sequence"/>
</dbReference>
<reference evidence="1 2" key="1">
    <citation type="submission" date="2016-10" db="EMBL/GenBank/DDBJ databases">
        <authorList>
            <person name="de Groot N.N."/>
        </authorList>
    </citation>
    <scope>NUCLEOTIDE SEQUENCE [LARGE SCALE GENOMIC DNA]</scope>
    <source>
        <strain evidence="1 2">CGMCC 1.5058</strain>
    </source>
</reference>
<sequence>MEYYTGSISFFGEASIKYEKGAAAKLDLVLQLLLFVQERKRLEIILIPIRSLV</sequence>
<gene>
    <name evidence="1" type="ORF">SAMN05421804_11068</name>
</gene>
<protein>
    <submittedName>
        <fullName evidence="1">Uncharacterized protein</fullName>
    </submittedName>
</protein>
<organism evidence="1 2">
    <name type="scientific">Proteiniclasticum ruminis</name>
    <dbReference type="NCBI Taxonomy" id="398199"/>
    <lineage>
        <taxon>Bacteria</taxon>
        <taxon>Bacillati</taxon>
        <taxon>Bacillota</taxon>
        <taxon>Clostridia</taxon>
        <taxon>Eubacteriales</taxon>
        <taxon>Clostridiaceae</taxon>
        <taxon>Proteiniclasticum</taxon>
    </lineage>
</organism>
<accession>A0A1G8S725</accession>
<dbReference type="EMBL" id="FNDZ01000010">
    <property type="protein sequence ID" value="SDJ24480.1"/>
    <property type="molecule type" value="Genomic_DNA"/>
</dbReference>
<dbReference type="AlphaFoldDB" id="A0A1G8S725"/>
<evidence type="ECO:0000313" key="2">
    <source>
        <dbReference type="Proteomes" id="UP000183255"/>
    </source>
</evidence>
<name>A0A1G8S725_9CLOT</name>
<evidence type="ECO:0000313" key="1">
    <source>
        <dbReference type="EMBL" id="SDJ24480.1"/>
    </source>
</evidence>